<keyword evidence="1" id="KW-0812">Transmembrane</keyword>
<accession>A0AAV0WBC7</accession>
<evidence type="ECO:0000313" key="3">
    <source>
        <dbReference type="Proteomes" id="UP001160148"/>
    </source>
</evidence>
<feature type="transmembrane region" description="Helical" evidence="1">
    <location>
        <begin position="21"/>
        <end position="46"/>
    </location>
</feature>
<proteinExistence type="predicted"/>
<name>A0AAV0WBC7_9HEMI</name>
<keyword evidence="1" id="KW-1133">Transmembrane helix</keyword>
<comment type="caution">
    <text evidence="2">The sequence shown here is derived from an EMBL/GenBank/DDBJ whole genome shotgun (WGS) entry which is preliminary data.</text>
</comment>
<dbReference type="Proteomes" id="UP001160148">
    <property type="component" value="Unassembled WGS sequence"/>
</dbReference>
<keyword evidence="3" id="KW-1185">Reference proteome</keyword>
<organism evidence="2 3">
    <name type="scientific">Macrosiphum euphorbiae</name>
    <name type="common">potato aphid</name>
    <dbReference type="NCBI Taxonomy" id="13131"/>
    <lineage>
        <taxon>Eukaryota</taxon>
        <taxon>Metazoa</taxon>
        <taxon>Ecdysozoa</taxon>
        <taxon>Arthropoda</taxon>
        <taxon>Hexapoda</taxon>
        <taxon>Insecta</taxon>
        <taxon>Pterygota</taxon>
        <taxon>Neoptera</taxon>
        <taxon>Paraneoptera</taxon>
        <taxon>Hemiptera</taxon>
        <taxon>Sternorrhyncha</taxon>
        <taxon>Aphidomorpha</taxon>
        <taxon>Aphidoidea</taxon>
        <taxon>Aphididae</taxon>
        <taxon>Macrosiphini</taxon>
        <taxon>Macrosiphum</taxon>
    </lineage>
</organism>
<evidence type="ECO:0000313" key="2">
    <source>
        <dbReference type="EMBL" id="CAI6353052.1"/>
    </source>
</evidence>
<dbReference type="EMBL" id="CARXXK010000002">
    <property type="protein sequence ID" value="CAI6353052.1"/>
    <property type="molecule type" value="Genomic_DNA"/>
</dbReference>
<dbReference type="AlphaFoldDB" id="A0AAV0WBC7"/>
<sequence length="94" mass="11001">MCLSRSIKKQIKKKTILRNRSAILASQLMKIFVDMFVYLNLVHYWMFVHQGIDLGLSEEEWLLHFLGPNGEIPQLHRAFSNTGYTSSEEDEENN</sequence>
<keyword evidence="1" id="KW-0472">Membrane</keyword>
<protein>
    <submittedName>
        <fullName evidence="2">Uncharacterized protein</fullName>
    </submittedName>
</protein>
<gene>
    <name evidence="2" type="ORF">MEUPH1_LOCUS9221</name>
</gene>
<reference evidence="2 3" key="1">
    <citation type="submission" date="2023-01" db="EMBL/GenBank/DDBJ databases">
        <authorList>
            <person name="Whitehead M."/>
        </authorList>
    </citation>
    <scope>NUCLEOTIDE SEQUENCE [LARGE SCALE GENOMIC DNA]</scope>
</reference>
<evidence type="ECO:0000256" key="1">
    <source>
        <dbReference type="SAM" id="Phobius"/>
    </source>
</evidence>